<protein>
    <recommendedName>
        <fullName evidence="4">DUF3558 domain-containing protein</fullName>
    </recommendedName>
</protein>
<reference evidence="2 3" key="1">
    <citation type="submission" date="2024-09" db="EMBL/GenBank/DDBJ databases">
        <authorList>
            <person name="Sun Q."/>
            <person name="Mori K."/>
        </authorList>
    </citation>
    <scope>NUCLEOTIDE SEQUENCE [LARGE SCALE GENOMIC DNA]</scope>
    <source>
        <strain evidence="2 3">JCM 4557</strain>
    </source>
</reference>
<accession>A0ABV6TE75</accession>
<feature type="signal peptide" evidence="1">
    <location>
        <begin position="1"/>
        <end position="23"/>
    </location>
</feature>
<keyword evidence="3" id="KW-1185">Reference proteome</keyword>
<evidence type="ECO:0000256" key="1">
    <source>
        <dbReference type="SAM" id="SignalP"/>
    </source>
</evidence>
<evidence type="ECO:0008006" key="4">
    <source>
        <dbReference type="Google" id="ProtNLM"/>
    </source>
</evidence>
<sequence length="176" mass="18501">MTRTIRGLVLAAALCVLAGCSSSDDYTVPDALCGVTVGSEPLAPLLPDGEKLDQSTKTLNAESSTCSVSVDKKQAVYVTDDVTDADTDPVAVQRDALARMGNPQKAAVGDDARIADQGGVAVGVCTYQGGRHKFVTLVDLTSERPVPKGTADRRKALESFLRAYLPKAMEAKGCRK</sequence>
<dbReference type="Proteomes" id="UP001589887">
    <property type="component" value="Unassembled WGS sequence"/>
</dbReference>
<dbReference type="EMBL" id="JBHMQV010000009">
    <property type="protein sequence ID" value="MFC0844089.1"/>
    <property type="molecule type" value="Genomic_DNA"/>
</dbReference>
<evidence type="ECO:0000313" key="2">
    <source>
        <dbReference type="EMBL" id="MFC0844089.1"/>
    </source>
</evidence>
<organism evidence="2 3">
    <name type="scientific">Streptomyces noboritoensis</name>
    <dbReference type="NCBI Taxonomy" id="67337"/>
    <lineage>
        <taxon>Bacteria</taxon>
        <taxon>Bacillati</taxon>
        <taxon>Actinomycetota</taxon>
        <taxon>Actinomycetes</taxon>
        <taxon>Kitasatosporales</taxon>
        <taxon>Streptomycetaceae</taxon>
        <taxon>Streptomyces</taxon>
    </lineage>
</organism>
<dbReference type="PROSITE" id="PS51257">
    <property type="entry name" value="PROKAR_LIPOPROTEIN"/>
    <property type="match status" value="1"/>
</dbReference>
<feature type="chain" id="PRO_5047459736" description="DUF3558 domain-containing protein" evidence="1">
    <location>
        <begin position="24"/>
        <end position="176"/>
    </location>
</feature>
<gene>
    <name evidence="2" type="ORF">ACFH04_10250</name>
</gene>
<name>A0ABV6TE75_9ACTN</name>
<dbReference type="RefSeq" id="WP_394318085.1">
    <property type="nucleotide sequence ID" value="NZ_JBHMQV010000009.1"/>
</dbReference>
<keyword evidence="1" id="KW-0732">Signal</keyword>
<comment type="caution">
    <text evidence="2">The sequence shown here is derived from an EMBL/GenBank/DDBJ whole genome shotgun (WGS) entry which is preliminary data.</text>
</comment>
<evidence type="ECO:0000313" key="3">
    <source>
        <dbReference type="Proteomes" id="UP001589887"/>
    </source>
</evidence>
<proteinExistence type="predicted"/>